<evidence type="ECO:0000256" key="1">
    <source>
        <dbReference type="ARBA" id="ARBA00001947"/>
    </source>
</evidence>
<keyword evidence="3" id="KW-0645">Protease</keyword>
<dbReference type="EMBL" id="JAHBFI010000001">
    <property type="protein sequence ID" value="MBZ5961606.1"/>
    <property type="molecule type" value="Genomic_DNA"/>
</dbReference>
<dbReference type="NCBIfam" id="TIGR01887">
    <property type="entry name" value="dipeptidaselike"/>
    <property type="match status" value="1"/>
</dbReference>
<evidence type="ECO:0000256" key="8">
    <source>
        <dbReference type="ARBA" id="ARBA00023049"/>
    </source>
</evidence>
<evidence type="ECO:0000256" key="7">
    <source>
        <dbReference type="ARBA" id="ARBA00022997"/>
    </source>
</evidence>
<accession>A0A9Q3XTE6</accession>
<sequence>MKKTAREWQEEAKKYQPSLQQDLLQFLAIPSVLDTTTATFQQPFGIGIETALQFLFDLATRDGFTVTRVADNMVVVVDYGPNDADETVGVLSHVDVVPGNASAWRMTLPFSPKIVGNRLYGRGTHDMKADLIASYYALLQLKNNGFLPKRSIRLIFGSDEESDWRDMKTYLSQVGEPTLGFSPDGAFPVVPGEKGVQTITIKFQGETRLDSDWQLLKFEAGERDNVVPGVAKAIVSLPNNFDINQFLAIYEQYLTQTPLITGIGQYDDGHILLTLYGKAVHGAYPEDGLNAGTYLAHFLNQFAFEGQAHAFLEFLGDDNHQNVFGEKVGLVFHDAIMGDLTMNIGKMTYRQAQPSQIRIQFRFPIGITETAILTQVQRHIGDLNAKIFKETQFGNQPHMVNLDDPIVQTLESVYAQHTNTAKTYKISNGGSYARLLKRGVAFGGQFPNVEVMSHQPDEYVLLENIPRAQAIFAQALYELSK</sequence>
<comment type="caution">
    <text evidence="10">The sequence shown here is derived from an EMBL/GenBank/DDBJ whole genome shotgun (WGS) entry which is preliminary data.</text>
</comment>
<dbReference type="RefSeq" id="WP_224143909.1">
    <property type="nucleotide sequence ID" value="NZ_CBCPIF010000001.1"/>
</dbReference>
<organism evidence="10 11">
    <name type="scientific">Leuconostoc gasicomitatum</name>
    <dbReference type="NCBI Taxonomy" id="115778"/>
    <lineage>
        <taxon>Bacteria</taxon>
        <taxon>Bacillati</taxon>
        <taxon>Bacillota</taxon>
        <taxon>Bacilli</taxon>
        <taxon>Lactobacillales</taxon>
        <taxon>Lactobacillaceae</taxon>
        <taxon>Leuconostoc</taxon>
        <taxon>Leuconostoc gelidum group</taxon>
    </lineage>
</organism>
<evidence type="ECO:0000313" key="11">
    <source>
        <dbReference type="Proteomes" id="UP000752647"/>
    </source>
</evidence>
<evidence type="ECO:0000256" key="2">
    <source>
        <dbReference type="ARBA" id="ARBA00006247"/>
    </source>
</evidence>
<dbReference type="AlphaFoldDB" id="A0A9Q3XTE6"/>
<keyword evidence="5 10" id="KW-0378">Hydrolase</keyword>
<gene>
    <name evidence="10" type="primary">pepV</name>
    <name evidence="10" type="ORF">KIJ12_00220</name>
</gene>
<dbReference type="Pfam" id="PF07687">
    <property type="entry name" value="M20_dimer"/>
    <property type="match status" value="1"/>
</dbReference>
<evidence type="ECO:0000259" key="9">
    <source>
        <dbReference type="Pfam" id="PF07687"/>
    </source>
</evidence>
<dbReference type="SUPFAM" id="SSF53187">
    <property type="entry name" value="Zn-dependent exopeptidases"/>
    <property type="match status" value="1"/>
</dbReference>
<reference evidence="10" key="1">
    <citation type="submission" date="2021-05" db="EMBL/GenBank/DDBJ databases">
        <title>Pangenome of Leuconostoc gelidum warrants species status for Leuconostoc gelidum subsp. gasicomitatum.</title>
        <authorList>
            <person name="Johansson P."/>
            <person name="Sade E."/>
            <person name="Hultman J."/>
            <person name="Auvinen P."/>
            <person name="Bjorkroth J."/>
        </authorList>
    </citation>
    <scope>NUCLEOTIDE SEQUENCE</scope>
    <source>
        <strain evidence="10">A.21.4</strain>
    </source>
</reference>
<feature type="domain" description="Peptidase M20 dimerisation" evidence="9">
    <location>
        <begin position="273"/>
        <end position="355"/>
    </location>
</feature>
<dbReference type="Pfam" id="PF01546">
    <property type="entry name" value="Peptidase_M20"/>
    <property type="match status" value="1"/>
</dbReference>
<comment type="cofactor">
    <cofactor evidence="1">
        <name>Zn(2+)</name>
        <dbReference type="ChEBI" id="CHEBI:29105"/>
    </cofactor>
</comment>
<dbReference type="Gene3D" id="3.30.70.360">
    <property type="match status" value="2"/>
</dbReference>
<dbReference type="InterPro" id="IPR001261">
    <property type="entry name" value="ArgE/DapE_CS"/>
</dbReference>
<proteinExistence type="inferred from homology"/>
<dbReference type="InterPro" id="IPR036264">
    <property type="entry name" value="Bact_exopeptidase_dim_dom"/>
</dbReference>
<keyword evidence="4" id="KW-0479">Metal-binding</keyword>
<dbReference type="PANTHER" id="PTHR43808">
    <property type="entry name" value="ACETYLORNITHINE DEACETYLASE"/>
    <property type="match status" value="1"/>
</dbReference>
<dbReference type="NCBIfam" id="NF005591">
    <property type="entry name" value="PRK07318.1"/>
    <property type="match status" value="1"/>
</dbReference>
<evidence type="ECO:0000256" key="6">
    <source>
        <dbReference type="ARBA" id="ARBA00022833"/>
    </source>
</evidence>
<protein>
    <submittedName>
        <fullName evidence="10">Dipeptidase PepV</fullName>
        <ecNumber evidence="10">3.4.13.-</ecNumber>
    </submittedName>
</protein>
<dbReference type="GO" id="GO:0008270">
    <property type="term" value="F:zinc ion binding"/>
    <property type="evidence" value="ECO:0007669"/>
    <property type="project" value="InterPro"/>
</dbReference>
<dbReference type="InterPro" id="IPR010964">
    <property type="entry name" value="M20A_pepV-rel"/>
</dbReference>
<dbReference type="EC" id="3.4.13.-" evidence="10"/>
<name>A0A9Q3XTE6_9LACO</name>
<dbReference type="Proteomes" id="UP000752647">
    <property type="component" value="Unassembled WGS sequence"/>
</dbReference>
<dbReference type="GO" id="GO:0008237">
    <property type="term" value="F:metallopeptidase activity"/>
    <property type="evidence" value="ECO:0007669"/>
    <property type="project" value="UniProtKB-KW"/>
</dbReference>
<dbReference type="GO" id="GO:0006526">
    <property type="term" value="P:L-arginine biosynthetic process"/>
    <property type="evidence" value="ECO:0007669"/>
    <property type="project" value="TreeGrafter"/>
</dbReference>
<dbReference type="Gene3D" id="3.40.630.10">
    <property type="entry name" value="Zn peptidases"/>
    <property type="match status" value="1"/>
</dbReference>
<dbReference type="PROSITE" id="PS00758">
    <property type="entry name" value="ARGE_DAPE_CPG2_1"/>
    <property type="match status" value="1"/>
</dbReference>
<evidence type="ECO:0000313" key="10">
    <source>
        <dbReference type="EMBL" id="MBZ5961606.1"/>
    </source>
</evidence>
<keyword evidence="7 10" id="KW-0224">Dipeptidase</keyword>
<keyword evidence="6" id="KW-0862">Zinc</keyword>
<dbReference type="GO" id="GO:0016805">
    <property type="term" value="F:dipeptidase activity"/>
    <property type="evidence" value="ECO:0007669"/>
    <property type="project" value="UniProtKB-KW"/>
</dbReference>
<dbReference type="InterPro" id="IPR011650">
    <property type="entry name" value="Peptidase_M20_dimer"/>
</dbReference>
<keyword evidence="8" id="KW-0482">Metalloprotease</keyword>
<evidence type="ECO:0000256" key="5">
    <source>
        <dbReference type="ARBA" id="ARBA00022801"/>
    </source>
</evidence>
<dbReference type="SUPFAM" id="SSF55031">
    <property type="entry name" value="Bacterial exopeptidase dimerisation domain"/>
    <property type="match status" value="1"/>
</dbReference>
<dbReference type="GO" id="GO:0006508">
    <property type="term" value="P:proteolysis"/>
    <property type="evidence" value="ECO:0007669"/>
    <property type="project" value="UniProtKB-KW"/>
</dbReference>
<evidence type="ECO:0000256" key="3">
    <source>
        <dbReference type="ARBA" id="ARBA00022670"/>
    </source>
</evidence>
<comment type="similarity">
    <text evidence="2">Belongs to the peptidase M20A family.</text>
</comment>
<dbReference type="GO" id="GO:0008777">
    <property type="term" value="F:acetylornithine deacetylase activity"/>
    <property type="evidence" value="ECO:0007669"/>
    <property type="project" value="TreeGrafter"/>
</dbReference>
<evidence type="ECO:0000256" key="4">
    <source>
        <dbReference type="ARBA" id="ARBA00022723"/>
    </source>
</evidence>
<dbReference type="PANTHER" id="PTHR43808:SF31">
    <property type="entry name" value="N-ACETYL-L-CITRULLINE DEACETYLASE"/>
    <property type="match status" value="1"/>
</dbReference>
<dbReference type="InterPro" id="IPR050072">
    <property type="entry name" value="Peptidase_M20A"/>
</dbReference>
<dbReference type="InterPro" id="IPR002933">
    <property type="entry name" value="Peptidase_M20"/>
</dbReference>